<sequence>MATPKVRTLSQLAELVDGELGWRKKELSYLKTAIDRSASSARATYLRASVALLYAHWEGFVVATLRLYVSYVHMQRLTLREITPAMRVGGVISKLRQLELSPSSLNRVRLLVDYEESLSRPVDLKADKLIDAESNLNANRFIGLVACAGIDVSSFETASIFLDEALLAKRNAICHGEDVDIDREAYESIQSQVLDLMERVKNEVVNSAVEAKFREKKENG</sequence>
<gene>
    <name evidence="2" type="ORF">FQY79_00005</name>
</gene>
<comment type="caution">
    <text evidence="2">The sequence shown here is derived from an EMBL/GenBank/DDBJ whole genome shotgun (WGS) entry which is preliminary data.</text>
</comment>
<organism evidence="2 3">
    <name type="scientific">Luteimonas wenzhouensis</name>
    <dbReference type="NCBI Taxonomy" id="2599615"/>
    <lineage>
        <taxon>Bacteria</taxon>
        <taxon>Pseudomonadati</taxon>
        <taxon>Pseudomonadota</taxon>
        <taxon>Gammaproteobacteria</taxon>
        <taxon>Lysobacterales</taxon>
        <taxon>Lysobacteraceae</taxon>
        <taxon>Luteimonas</taxon>
    </lineage>
</organism>
<dbReference type="RefSeq" id="WP_146309580.1">
    <property type="nucleotide sequence ID" value="NZ_VOHE01000001.1"/>
</dbReference>
<name>A0A5C5U5E3_9GAMM</name>
<proteinExistence type="predicted"/>
<evidence type="ECO:0000313" key="3">
    <source>
        <dbReference type="Proteomes" id="UP000315949"/>
    </source>
</evidence>
<evidence type="ECO:0000313" key="2">
    <source>
        <dbReference type="EMBL" id="TWT21563.1"/>
    </source>
</evidence>
<dbReference type="AlphaFoldDB" id="A0A5C5U5E3"/>
<dbReference type="Pfam" id="PF18735">
    <property type="entry name" value="HEPN_RiboL-PSP"/>
    <property type="match status" value="1"/>
</dbReference>
<accession>A0A5C5U5E3</accession>
<dbReference type="OrthoDB" id="4111339at2"/>
<feature type="domain" description="RiboL-PSP-HEPN" evidence="1">
    <location>
        <begin position="20"/>
        <end position="206"/>
    </location>
</feature>
<dbReference type="EMBL" id="VOHE01000001">
    <property type="protein sequence ID" value="TWT21563.1"/>
    <property type="molecule type" value="Genomic_DNA"/>
</dbReference>
<keyword evidence="3" id="KW-1185">Reference proteome</keyword>
<reference evidence="2 3" key="1">
    <citation type="submission" date="2019-07" db="EMBL/GenBank/DDBJ databases">
        <title>Luteimonas sp. YD-1 nov., isolated from acidic soil.</title>
        <authorList>
            <person name="Zhou J."/>
        </authorList>
    </citation>
    <scope>NUCLEOTIDE SEQUENCE [LARGE SCALE GENOMIC DNA]</scope>
    <source>
        <strain evidence="2 3">YD-1</strain>
    </source>
</reference>
<dbReference type="Proteomes" id="UP000315949">
    <property type="component" value="Unassembled WGS sequence"/>
</dbReference>
<evidence type="ECO:0000259" key="1">
    <source>
        <dbReference type="Pfam" id="PF18735"/>
    </source>
</evidence>
<dbReference type="InterPro" id="IPR041519">
    <property type="entry name" value="HEPN_RiboL-PSP"/>
</dbReference>
<protein>
    <recommendedName>
        <fullName evidence="1">RiboL-PSP-HEPN domain-containing protein</fullName>
    </recommendedName>
</protein>